<reference evidence="1 2" key="1">
    <citation type="journal article" date="2016" name="Front. Microbiol.">
        <title>Comprehensive Phylogenetic Analysis of Bovine Non-aureus Staphylococci Species Based on Whole-Genome Sequencing.</title>
        <authorList>
            <person name="Naushad S."/>
            <person name="Barkema H.W."/>
            <person name="Luby C."/>
            <person name="Condas L.A."/>
            <person name="Nobrega D.B."/>
            <person name="Carson D.A."/>
            <person name="De Buck J."/>
        </authorList>
    </citation>
    <scope>NUCLEOTIDE SEQUENCE [LARGE SCALE GENOMIC DNA]</scope>
    <source>
        <strain evidence="1 2">SNUC 3829</strain>
    </source>
</reference>
<protein>
    <submittedName>
        <fullName evidence="1">Uncharacterized protein</fullName>
    </submittedName>
</protein>
<proteinExistence type="predicted"/>
<evidence type="ECO:0000313" key="2">
    <source>
        <dbReference type="Proteomes" id="UP000241208"/>
    </source>
</evidence>
<name>A0A2T4LR49_9STAP</name>
<dbReference type="AlphaFoldDB" id="A0A2T4LR49"/>
<sequence>MLLFIPYSVLLACYLREQIQPVVFSLSYSLKRSAKIRRIYMYLSRHVNEIFETIPKNVLDECKHHCSVTSYQNDIKNHSIYLLTIRMLW</sequence>
<dbReference type="Proteomes" id="UP000241208">
    <property type="component" value="Unassembled WGS sequence"/>
</dbReference>
<dbReference type="EMBL" id="PYZR01000109">
    <property type="protein sequence ID" value="PTF65827.1"/>
    <property type="molecule type" value="Genomic_DNA"/>
</dbReference>
<accession>A0A2T4LR49</accession>
<comment type="caution">
    <text evidence="1">The sequence shown here is derived from an EMBL/GenBank/DDBJ whole genome shotgun (WGS) entry which is preliminary data.</text>
</comment>
<gene>
    <name evidence="1" type="ORF">BUY34_09240</name>
</gene>
<organism evidence="1 2">
    <name type="scientific">Staphylococcus cohnii</name>
    <dbReference type="NCBI Taxonomy" id="29382"/>
    <lineage>
        <taxon>Bacteria</taxon>
        <taxon>Bacillati</taxon>
        <taxon>Bacillota</taxon>
        <taxon>Bacilli</taxon>
        <taxon>Bacillales</taxon>
        <taxon>Staphylococcaceae</taxon>
        <taxon>Staphylococcus</taxon>
        <taxon>Staphylococcus cohnii species complex</taxon>
    </lineage>
</organism>
<evidence type="ECO:0000313" key="1">
    <source>
        <dbReference type="EMBL" id="PTF65827.1"/>
    </source>
</evidence>